<dbReference type="EMBL" id="JAVDQD010000001">
    <property type="protein sequence ID" value="MDR6237258.1"/>
    <property type="molecule type" value="Genomic_DNA"/>
</dbReference>
<proteinExistence type="predicted"/>
<feature type="transmembrane region" description="Helical" evidence="1">
    <location>
        <begin position="163"/>
        <end position="187"/>
    </location>
</feature>
<dbReference type="PANTHER" id="PTHR36435">
    <property type="entry name" value="SLR1288 PROTEIN"/>
    <property type="match status" value="1"/>
</dbReference>
<keyword evidence="4" id="KW-1185">Reference proteome</keyword>
<reference evidence="3" key="1">
    <citation type="submission" date="2023-07" db="EMBL/GenBank/DDBJ databases">
        <title>Genomic Encyclopedia of Type Strains, Phase IV (KMG-IV): sequencing the most valuable type-strain genomes for metagenomic binning, comparative biology and taxonomic classification.</title>
        <authorList>
            <person name="Goeker M."/>
        </authorList>
    </citation>
    <scope>NUCLEOTIDE SEQUENCE</scope>
    <source>
        <strain evidence="3">DSM 26174</strain>
    </source>
</reference>
<dbReference type="GO" id="GO:0004175">
    <property type="term" value="F:endopeptidase activity"/>
    <property type="evidence" value="ECO:0007669"/>
    <property type="project" value="UniProtKB-ARBA"/>
</dbReference>
<dbReference type="RefSeq" id="WP_309936706.1">
    <property type="nucleotide sequence ID" value="NZ_AP025305.1"/>
</dbReference>
<sequence length="312" mass="35614">MNGTDKNNVFGNLIVQRLRFIAPFLFILAGMLTIGSFLGIAFSLPLMGFDFEILQQVLADPINYPQYKNAILLMQAGQSIGWLFVAPWLYLKYVKRVNPVDYVGDRSASISMVGLTVLIGFSFMIFDSVIVEWNKSLQFPEFMSEFQQWAMEKEKMLEELTKFFTEFSSFSNFAIAFVVIALIAGIGEEYLFRGVLQKHFQEYTKSYHLAIWLAAICFSAIHMQFYGFVPRMLLGALFGYLYYYSGNLIYPIVAHIFNNGLVVTLTYFDQIGLTHLDLQKEESAPIYAVVAGLLISMMGLKAFRAHFMQKES</sequence>
<gene>
    <name evidence="3" type="ORF">HNQ88_000234</name>
</gene>
<protein>
    <recommendedName>
        <fullName evidence="2">CAAX prenyl protease 2/Lysostaphin resistance protein A-like domain-containing protein</fullName>
    </recommendedName>
</protein>
<dbReference type="InterPro" id="IPR003675">
    <property type="entry name" value="Rce1/LyrA-like_dom"/>
</dbReference>
<feature type="transmembrane region" description="Helical" evidence="1">
    <location>
        <begin position="284"/>
        <end position="303"/>
    </location>
</feature>
<dbReference type="InterPro" id="IPR052710">
    <property type="entry name" value="CAAX_protease"/>
</dbReference>
<accession>A0AAE3XI40</accession>
<feature type="transmembrane region" description="Helical" evidence="1">
    <location>
        <begin position="70"/>
        <end position="90"/>
    </location>
</feature>
<keyword evidence="1" id="KW-1133">Transmembrane helix</keyword>
<keyword evidence="1" id="KW-0472">Membrane</keyword>
<feature type="transmembrane region" description="Helical" evidence="1">
    <location>
        <begin position="20"/>
        <end position="49"/>
    </location>
</feature>
<organism evidence="3 4">
    <name type="scientific">Aureibacter tunicatorum</name>
    <dbReference type="NCBI Taxonomy" id="866807"/>
    <lineage>
        <taxon>Bacteria</taxon>
        <taxon>Pseudomonadati</taxon>
        <taxon>Bacteroidota</taxon>
        <taxon>Cytophagia</taxon>
        <taxon>Cytophagales</taxon>
        <taxon>Persicobacteraceae</taxon>
        <taxon>Aureibacter</taxon>
    </lineage>
</organism>
<name>A0AAE3XI40_9BACT</name>
<dbReference type="PANTHER" id="PTHR36435:SF1">
    <property type="entry name" value="CAAX AMINO TERMINAL PROTEASE FAMILY PROTEIN"/>
    <property type="match status" value="1"/>
</dbReference>
<comment type="caution">
    <text evidence="3">The sequence shown here is derived from an EMBL/GenBank/DDBJ whole genome shotgun (WGS) entry which is preliminary data.</text>
</comment>
<feature type="transmembrane region" description="Helical" evidence="1">
    <location>
        <begin position="207"/>
        <end position="229"/>
    </location>
</feature>
<dbReference type="Pfam" id="PF02517">
    <property type="entry name" value="Rce1-like"/>
    <property type="match status" value="1"/>
</dbReference>
<feature type="domain" description="CAAX prenyl protease 2/Lysostaphin resistance protein A-like" evidence="2">
    <location>
        <begin position="172"/>
        <end position="260"/>
    </location>
</feature>
<evidence type="ECO:0000313" key="4">
    <source>
        <dbReference type="Proteomes" id="UP001185092"/>
    </source>
</evidence>
<dbReference type="AlphaFoldDB" id="A0AAE3XI40"/>
<feature type="transmembrane region" description="Helical" evidence="1">
    <location>
        <begin position="241"/>
        <end position="264"/>
    </location>
</feature>
<evidence type="ECO:0000256" key="1">
    <source>
        <dbReference type="SAM" id="Phobius"/>
    </source>
</evidence>
<keyword evidence="1" id="KW-0812">Transmembrane</keyword>
<evidence type="ECO:0000313" key="3">
    <source>
        <dbReference type="EMBL" id="MDR6237258.1"/>
    </source>
</evidence>
<dbReference type="GO" id="GO:0080120">
    <property type="term" value="P:CAAX-box protein maturation"/>
    <property type="evidence" value="ECO:0007669"/>
    <property type="project" value="UniProtKB-ARBA"/>
</dbReference>
<feature type="transmembrane region" description="Helical" evidence="1">
    <location>
        <begin position="110"/>
        <end position="133"/>
    </location>
</feature>
<evidence type="ECO:0000259" key="2">
    <source>
        <dbReference type="Pfam" id="PF02517"/>
    </source>
</evidence>
<dbReference type="Proteomes" id="UP001185092">
    <property type="component" value="Unassembled WGS sequence"/>
</dbReference>